<dbReference type="EMBL" id="KU963248">
    <property type="protein sequence ID" value="AMS02640.1"/>
    <property type="molecule type" value="Genomic_DNA"/>
</dbReference>
<dbReference type="RefSeq" id="YP_009301150.1">
    <property type="nucleotide sequence ID" value="NC_031230.1"/>
</dbReference>
<gene>
    <name evidence="1" type="primary">96</name>
    <name evidence="1" type="ORF">SEA_YVONNETASTIC_96</name>
</gene>
<sequence length="116" mass="12450">MSNSGPLAEVVRPDLLPLIDGGLYLNPGITHLLLHLHLLRPGEIQHGPLRPRTGAIPLLGQSVPGVPTSTWAPLSLSPAFAAAHQLIDRGIQLSEIGNCHTPSIDLQQHIQRGYTQ</sequence>
<name>A0A142K957_9CAUD</name>
<evidence type="ECO:0000313" key="2">
    <source>
        <dbReference type="Proteomes" id="UP000201371"/>
    </source>
</evidence>
<dbReference type="GeneID" id="29125058"/>
<reference evidence="2" key="1">
    <citation type="submission" date="2016-03" db="EMBL/GenBank/DDBJ databases">
        <authorList>
            <person name="Ploux O."/>
        </authorList>
    </citation>
    <scope>NUCLEOTIDE SEQUENCE [LARGE SCALE GENOMIC DNA]</scope>
</reference>
<proteinExistence type="predicted"/>
<dbReference type="Proteomes" id="UP000201371">
    <property type="component" value="Segment"/>
</dbReference>
<organism evidence="1 2">
    <name type="scientific">Gordonia phage Yvonnetastic</name>
    <dbReference type="NCBI Taxonomy" id="1821566"/>
    <lineage>
        <taxon>Viruses</taxon>
        <taxon>Duplodnaviria</taxon>
        <taxon>Heunggongvirae</taxon>
        <taxon>Uroviricota</taxon>
        <taxon>Caudoviricetes</taxon>
        <taxon>Yvonnevirus</taxon>
        <taxon>Yvonnevirus yvonnetastic</taxon>
        <taxon>Gordonia virus Yvonnetastic</taxon>
    </lineage>
</organism>
<keyword evidence="2" id="KW-1185">Reference proteome</keyword>
<accession>A0A142K957</accession>
<dbReference type="KEGG" id="vg:29125058"/>
<protein>
    <submittedName>
        <fullName evidence="1">Uncharacterized protein</fullName>
    </submittedName>
</protein>
<evidence type="ECO:0000313" key="1">
    <source>
        <dbReference type="EMBL" id="AMS02640.1"/>
    </source>
</evidence>